<evidence type="ECO:0000313" key="1">
    <source>
        <dbReference type="EMBL" id="OSJ02831.1"/>
    </source>
</evidence>
<evidence type="ECO:0000313" key="2">
    <source>
        <dbReference type="EMBL" id="OSJ22004.1"/>
    </source>
</evidence>
<protein>
    <recommendedName>
        <fullName evidence="5">Helix-turn-helix domain-containing protein</fullName>
    </recommendedName>
</protein>
<comment type="caution">
    <text evidence="1">The sequence shown here is derived from an EMBL/GenBank/DDBJ whole genome shotgun (WGS) entry which is preliminary data.</text>
</comment>
<keyword evidence="4" id="KW-1185">Reference proteome</keyword>
<dbReference type="AlphaFoldDB" id="A0A1X3GGH6"/>
<name>A0A1X3GGH6_9BRAD</name>
<sequence>MVLTPYDPREGISLAMAAKRAGKSESTIRNWCPQHGLGRRVGGGVWVVSQVALAMFLDGDAAALAAYHAGDHCNSEVAEYFERFGLARPKPSAFPSGPDMRRKIR</sequence>
<organism evidence="1 3">
    <name type="scientific">Bradyrhizobium canariense</name>
    <dbReference type="NCBI Taxonomy" id="255045"/>
    <lineage>
        <taxon>Bacteria</taxon>
        <taxon>Pseudomonadati</taxon>
        <taxon>Pseudomonadota</taxon>
        <taxon>Alphaproteobacteria</taxon>
        <taxon>Hyphomicrobiales</taxon>
        <taxon>Nitrobacteraceae</taxon>
        <taxon>Bradyrhizobium</taxon>
    </lineage>
</organism>
<reference evidence="3 4" key="1">
    <citation type="submission" date="2017-03" db="EMBL/GenBank/DDBJ databases">
        <title>Whole genome sequences of fourteen strains of Bradyrhizobium canariense and one strain of Bradyrhizobium japonicum isolated from Lupinus (Papilionoideae: Genisteae) species in Algeria.</title>
        <authorList>
            <person name="Crovadore J."/>
            <person name="Chekireb D."/>
            <person name="Brachmann A."/>
            <person name="Chablais R."/>
            <person name="Cochard B."/>
            <person name="Lefort F."/>
        </authorList>
    </citation>
    <scope>NUCLEOTIDE SEQUENCE [LARGE SCALE GENOMIC DNA]</scope>
    <source>
        <strain evidence="1 3">UBMA195</strain>
        <strain evidence="2 4">UBMAN05</strain>
    </source>
</reference>
<evidence type="ECO:0000313" key="4">
    <source>
        <dbReference type="Proteomes" id="UP000193884"/>
    </source>
</evidence>
<gene>
    <name evidence="2" type="ORF">BST63_33350</name>
    <name evidence="1" type="ORF">BSZ18_34560</name>
</gene>
<proteinExistence type="predicted"/>
<dbReference type="Proteomes" id="UP000193884">
    <property type="component" value="Unassembled WGS sequence"/>
</dbReference>
<dbReference type="EMBL" id="NAFK01000176">
    <property type="protein sequence ID" value="OSJ22004.1"/>
    <property type="molecule type" value="Genomic_DNA"/>
</dbReference>
<dbReference type="Proteomes" id="UP000193553">
    <property type="component" value="Unassembled WGS sequence"/>
</dbReference>
<evidence type="ECO:0000313" key="3">
    <source>
        <dbReference type="Proteomes" id="UP000193553"/>
    </source>
</evidence>
<dbReference type="EMBL" id="NAFI01000188">
    <property type="protein sequence ID" value="OSJ02831.1"/>
    <property type="molecule type" value="Genomic_DNA"/>
</dbReference>
<evidence type="ECO:0008006" key="5">
    <source>
        <dbReference type="Google" id="ProtNLM"/>
    </source>
</evidence>
<accession>A0A1X3GGH6</accession>